<organism evidence="2 3">
    <name type="scientific">Pseudoalteromonas qingdaonensis</name>
    <dbReference type="NCBI Taxonomy" id="3131913"/>
    <lineage>
        <taxon>Bacteria</taxon>
        <taxon>Pseudomonadati</taxon>
        <taxon>Pseudomonadota</taxon>
        <taxon>Gammaproteobacteria</taxon>
        <taxon>Alteromonadales</taxon>
        <taxon>Pseudoalteromonadaceae</taxon>
        <taxon>Pseudoalteromonas</taxon>
    </lineage>
</organism>
<accession>A0ABU9MYT2</accession>
<keyword evidence="3" id="KW-1185">Reference proteome</keyword>
<keyword evidence="1" id="KW-0732">Signal</keyword>
<feature type="chain" id="PRO_5046592102" evidence="1">
    <location>
        <begin position="20"/>
        <end position="152"/>
    </location>
</feature>
<dbReference type="RefSeq" id="WP_342678436.1">
    <property type="nucleotide sequence ID" value="NZ_JBCGCU010000009.1"/>
</dbReference>
<evidence type="ECO:0000313" key="3">
    <source>
        <dbReference type="Proteomes" id="UP001447008"/>
    </source>
</evidence>
<sequence length="152" mass="17175">MKYLVTALLLTLSAWPVLAESPLVAVKVDIYRMQTDQSPPNIIAAFNRAELEHQPRLITCAGKEARIEIGEQDKHMLSVTLLPSDDGEYYSANMNYKIKQQDWLQASSESEQIPQGQSVLMSSHVGEQLILMQVMGKRFDDIDLAKQWLALE</sequence>
<dbReference type="Proteomes" id="UP001447008">
    <property type="component" value="Unassembled WGS sequence"/>
</dbReference>
<evidence type="ECO:0000256" key="1">
    <source>
        <dbReference type="SAM" id="SignalP"/>
    </source>
</evidence>
<protein>
    <submittedName>
        <fullName evidence="2">Uncharacterized protein</fullName>
    </submittedName>
</protein>
<feature type="signal peptide" evidence="1">
    <location>
        <begin position="1"/>
        <end position="19"/>
    </location>
</feature>
<reference evidence="2 3" key="1">
    <citation type="submission" date="2024-03" db="EMBL/GenBank/DDBJ databases">
        <title>Pseudoalteromonas qingdaonensis sp. nov., isolated from the intestines of marine benthic organisms.</title>
        <authorList>
            <person name="Lin X."/>
            <person name="Fang S."/>
            <person name="Hu X."/>
        </authorList>
    </citation>
    <scope>NUCLEOTIDE SEQUENCE [LARGE SCALE GENOMIC DNA]</scope>
    <source>
        <strain evidence="2 3">YIC-827</strain>
    </source>
</reference>
<proteinExistence type="predicted"/>
<comment type="caution">
    <text evidence="2">The sequence shown here is derived from an EMBL/GenBank/DDBJ whole genome shotgun (WGS) entry which is preliminary data.</text>
</comment>
<gene>
    <name evidence="2" type="ORF">WCN91_09450</name>
</gene>
<dbReference type="EMBL" id="JBCGCU010000009">
    <property type="protein sequence ID" value="MEM0515631.1"/>
    <property type="molecule type" value="Genomic_DNA"/>
</dbReference>
<evidence type="ECO:0000313" key="2">
    <source>
        <dbReference type="EMBL" id="MEM0515631.1"/>
    </source>
</evidence>
<name>A0ABU9MYT2_9GAMM</name>